<dbReference type="AlphaFoldDB" id="A0A8J7RKY0"/>
<protein>
    <submittedName>
        <fullName evidence="7">ABC transporter substrate-binding protein</fullName>
    </submittedName>
</protein>
<keyword evidence="4 6" id="KW-0732">Signal</keyword>
<organism evidence="7 8">
    <name type="scientific">Tianweitania sediminis</name>
    <dbReference type="NCBI Taxonomy" id="1502156"/>
    <lineage>
        <taxon>Bacteria</taxon>
        <taxon>Pseudomonadati</taxon>
        <taxon>Pseudomonadota</taxon>
        <taxon>Alphaproteobacteria</taxon>
        <taxon>Hyphomicrobiales</taxon>
        <taxon>Phyllobacteriaceae</taxon>
        <taxon>Tianweitania</taxon>
    </lineage>
</organism>
<dbReference type="EMBL" id="JAGIYY010000003">
    <property type="protein sequence ID" value="MBP0439101.1"/>
    <property type="molecule type" value="Genomic_DNA"/>
</dbReference>
<proteinExistence type="inferred from homology"/>
<evidence type="ECO:0000256" key="6">
    <source>
        <dbReference type="SAM" id="SignalP"/>
    </source>
</evidence>
<evidence type="ECO:0000256" key="4">
    <source>
        <dbReference type="ARBA" id="ARBA00022729"/>
    </source>
</evidence>
<evidence type="ECO:0000256" key="5">
    <source>
        <dbReference type="ARBA" id="ARBA00022764"/>
    </source>
</evidence>
<feature type="chain" id="PRO_5035148511" evidence="6">
    <location>
        <begin position="38"/>
        <end position="371"/>
    </location>
</feature>
<dbReference type="GO" id="GO:0030288">
    <property type="term" value="C:outer membrane-bounded periplasmic space"/>
    <property type="evidence" value="ECO:0007669"/>
    <property type="project" value="TreeGrafter"/>
</dbReference>
<dbReference type="Gene3D" id="3.40.190.10">
    <property type="entry name" value="Periplasmic binding protein-like II"/>
    <property type="match status" value="2"/>
</dbReference>
<dbReference type="CDD" id="cd13589">
    <property type="entry name" value="PBP2_polyamine_RpCGA009"/>
    <property type="match status" value="1"/>
</dbReference>
<dbReference type="RefSeq" id="WP_209335145.1">
    <property type="nucleotide sequence ID" value="NZ_JAGIYY010000003.1"/>
</dbReference>
<dbReference type="GO" id="GO:0030976">
    <property type="term" value="F:thiamine pyrophosphate binding"/>
    <property type="evidence" value="ECO:0007669"/>
    <property type="project" value="TreeGrafter"/>
</dbReference>
<comment type="subcellular location">
    <subcellularLocation>
        <location evidence="1">Periplasm</location>
    </subcellularLocation>
</comment>
<evidence type="ECO:0000313" key="7">
    <source>
        <dbReference type="EMBL" id="MBP0439101.1"/>
    </source>
</evidence>
<comment type="similarity">
    <text evidence="2">Belongs to the bacterial solute-binding protein 1 family.</text>
</comment>
<dbReference type="PANTHER" id="PTHR30006">
    <property type="entry name" value="THIAMINE-BINDING PERIPLASMIC PROTEIN-RELATED"/>
    <property type="match status" value="1"/>
</dbReference>
<accession>A0A8J7RKY0</accession>
<evidence type="ECO:0000256" key="1">
    <source>
        <dbReference type="ARBA" id="ARBA00004418"/>
    </source>
</evidence>
<dbReference type="Pfam" id="PF13416">
    <property type="entry name" value="SBP_bac_8"/>
    <property type="match status" value="1"/>
</dbReference>
<keyword evidence="8" id="KW-1185">Reference proteome</keyword>
<dbReference type="SUPFAM" id="SSF53850">
    <property type="entry name" value="Periplasmic binding protein-like II"/>
    <property type="match status" value="1"/>
</dbReference>
<evidence type="ECO:0000256" key="2">
    <source>
        <dbReference type="ARBA" id="ARBA00008520"/>
    </source>
</evidence>
<evidence type="ECO:0000313" key="8">
    <source>
        <dbReference type="Proteomes" id="UP000666240"/>
    </source>
</evidence>
<dbReference type="Proteomes" id="UP000666240">
    <property type="component" value="Unassembled WGS sequence"/>
</dbReference>
<dbReference type="InterPro" id="IPR006059">
    <property type="entry name" value="SBP"/>
</dbReference>
<dbReference type="GO" id="GO:0015888">
    <property type="term" value="P:thiamine transport"/>
    <property type="evidence" value="ECO:0007669"/>
    <property type="project" value="TreeGrafter"/>
</dbReference>
<sequence length="371" mass="40260">MKRANETTKHQKRWAVPKSSLCAVALALGGSAFMASASAAASCHPDGQPISGEVIFFSSGGSYGNAIQEHYFEPFEKECGVKVVHSTGSRNFSQLQQFVDAGNMPWDIGATISDQEYPLGVREGIFHKLPDGFWDDIASEMVEGSTSEYGAWASPYSDVLVYSTAGGAPAMATWADFWDTERFPGPRMLQNGPMSLVIALLADGVEPDKIYPLDVDRAFAKLDEIRPEIRAFWTSADQPVQGVATGEFVAGSTWNGRAVTAMKSDKPVAISWDGALLHSSWTFILKGAKNARNAEALLYYMQRAERQAALANAIGYSGGNKNVAEMVDKAVLDILPTAPDHVAQASVIDGAWWADNIADVQKRWDAWVVKQ</sequence>
<dbReference type="PANTHER" id="PTHR30006:SF3">
    <property type="entry name" value="THIAMINE-BINDING PERIPLASMIC PROTEIN"/>
    <property type="match status" value="1"/>
</dbReference>
<evidence type="ECO:0000256" key="3">
    <source>
        <dbReference type="ARBA" id="ARBA00022448"/>
    </source>
</evidence>
<reference evidence="7" key="1">
    <citation type="submission" date="2021-03" db="EMBL/GenBank/DDBJ databases">
        <title>Genome sequencing and assembly of Tianweitania sediminis.</title>
        <authorList>
            <person name="Chhetri G."/>
        </authorList>
    </citation>
    <scope>NUCLEOTIDE SEQUENCE</scope>
    <source>
        <strain evidence="7">Z8</strain>
    </source>
</reference>
<feature type="signal peptide" evidence="6">
    <location>
        <begin position="1"/>
        <end position="37"/>
    </location>
</feature>
<dbReference type="GO" id="GO:0030975">
    <property type="term" value="F:thiamine binding"/>
    <property type="evidence" value="ECO:0007669"/>
    <property type="project" value="TreeGrafter"/>
</dbReference>
<gene>
    <name evidence="7" type="ORF">J5Y06_10605</name>
</gene>
<keyword evidence="3" id="KW-0813">Transport</keyword>
<name>A0A8J7RKY0_9HYPH</name>
<comment type="caution">
    <text evidence="7">The sequence shown here is derived from an EMBL/GenBank/DDBJ whole genome shotgun (WGS) entry which is preliminary data.</text>
</comment>
<keyword evidence="5" id="KW-0574">Periplasm</keyword>